<dbReference type="AlphaFoldDB" id="A0A0F7TTD0"/>
<evidence type="ECO:0000259" key="2">
    <source>
        <dbReference type="Pfam" id="PF17107"/>
    </source>
</evidence>
<dbReference type="OrthoDB" id="674604at2759"/>
<feature type="domain" description="NACHT-NTPase and P-loop NTPases N-terminal" evidence="2">
    <location>
        <begin position="232"/>
        <end position="352"/>
    </location>
</feature>
<dbReference type="EMBL" id="CDHK01000006">
    <property type="protein sequence ID" value="CEJ59056.1"/>
    <property type="molecule type" value="Genomic_DNA"/>
</dbReference>
<dbReference type="Proteomes" id="UP000042958">
    <property type="component" value="Unassembled WGS sequence"/>
</dbReference>
<evidence type="ECO:0000313" key="4">
    <source>
        <dbReference type="Proteomes" id="UP000042958"/>
    </source>
</evidence>
<evidence type="ECO:0000256" key="1">
    <source>
        <dbReference type="SAM" id="MobiDB-lite"/>
    </source>
</evidence>
<accession>A0A0F7TTD0</accession>
<reference evidence="4" key="1">
    <citation type="journal article" date="2015" name="Genome Announc.">
        <title>Draft genome sequence of the fungus Penicillium brasilianum MG11.</title>
        <authorList>
            <person name="Horn F."/>
            <person name="Linde J."/>
            <person name="Mattern D.J."/>
            <person name="Walther G."/>
            <person name="Guthke R."/>
            <person name="Brakhage A.A."/>
            <person name="Valiante V."/>
        </authorList>
    </citation>
    <scope>NUCLEOTIDE SEQUENCE [LARGE SCALE GENOMIC DNA]</scope>
    <source>
        <strain evidence="4">MG11</strain>
    </source>
</reference>
<gene>
    <name evidence="3" type="ORF">PMG11_07692</name>
</gene>
<evidence type="ECO:0000313" key="3">
    <source>
        <dbReference type="EMBL" id="CEJ59056.1"/>
    </source>
</evidence>
<sequence>MSIESTNGTDELTITHDSVKETEYNPFLAPESNARSSNIKSLCEKAVKNGYESCIWICFSRGSRFLARDIPIKQGEDGIEIHSLRNCRGWWKRISLRSAVKIQEVKIHAIRTQSNKEIEVVVLPINYTLEMADIQREIEKLSPDTTNCDAGFNENGTFQHCSNGGLCPNTMMDENGGEPVFYCALERRQQLRKYFRNLQYRQPMLDFYWNSKGKSDCQQFLKESGLVHPHHIAVLIEAAEGIAEAYDPIKDLHGLPEAFQEVKKLLPLMEQTLRDAKSPAKKLKFSNEAKALETILYSCDEKADKLQEIFKKIAKKSKVKYDSSVYRAIVIKQGKLRVETLMDGILEDLEALFSHHMFPTEIQMQVKLLADAREQLAKATPTLTESDLAEHPNSANQYGDNNRQYNLFSDGTQKIADGHYFEAQGYQNFSMMPPKESVERQVA</sequence>
<dbReference type="InterPro" id="IPR031352">
    <property type="entry name" value="SesA"/>
</dbReference>
<proteinExistence type="predicted"/>
<protein>
    <recommendedName>
        <fullName evidence="2">NACHT-NTPase and P-loop NTPases N-terminal domain-containing protein</fullName>
    </recommendedName>
</protein>
<organism evidence="3 4">
    <name type="scientific">Penicillium brasilianum</name>
    <dbReference type="NCBI Taxonomy" id="104259"/>
    <lineage>
        <taxon>Eukaryota</taxon>
        <taxon>Fungi</taxon>
        <taxon>Dikarya</taxon>
        <taxon>Ascomycota</taxon>
        <taxon>Pezizomycotina</taxon>
        <taxon>Eurotiomycetes</taxon>
        <taxon>Eurotiomycetidae</taxon>
        <taxon>Eurotiales</taxon>
        <taxon>Aspergillaceae</taxon>
        <taxon>Penicillium</taxon>
    </lineage>
</organism>
<keyword evidence="4" id="KW-1185">Reference proteome</keyword>
<dbReference type="Pfam" id="PF17107">
    <property type="entry name" value="SesA"/>
    <property type="match status" value="1"/>
</dbReference>
<feature type="compositionally biased region" description="Polar residues" evidence="1">
    <location>
        <begin position="393"/>
        <end position="403"/>
    </location>
</feature>
<name>A0A0F7TTD0_PENBI</name>
<feature type="region of interest" description="Disordered" evidence="1">
    <location>
        <begin position="381"/>
        <end position="403"/>
    </location>
</feature>